<keyword evidence="1" id="KW-0282">Flagellum</keyword>
<dbReference type="RefSeq" id="WP_062659592.1">
    <property type="nucleotide sequence ID" value="NZ_BCSY01000111.1"/>
</dbReference>
<reference evidence="2" key="2">
    <citation type="submission" date="2016-02" db="EMBL/GenBank/DDBJ databases">
        <title>Draft genome sequence of five rapidly growing Mycobacterium species.</title>
        <authorList>
            <person name="Katahira K."/>
            <person name="Gotou Y."/>
            <person name="Iida K."/>
            <person name="Ogura Y."/>
            <person name="Hayashi T."/>
        </authorList>
    </citation>
    <scope>NUCLEOTIDE SEQUENCE [LARGE SCALE GENOMIC DNA]</scope>
    <source>
        <strain evidence="2">JCM15298</strain>
    </source>
</reference>
<accession>A0A117IC16</accession>
<keyword evidence="1" id="KW-0966">Cell projection</keyword>
<gene>
    <name evidence="1" type="ORF">RMCC_5789</name>
</gene>
<dbReference type="OrthoDB" id="4475557at2"/>
<name>A0A117IC16_MYCCR</name>
<evidence type="ECO:0000313" key="2">
    <source>
        <dbReference type="Proteomes" id="UP000069443"/>
    </source>
</evidence>
<keyword evidence="2" id="KW-1185">Reference proteome</keyword>
<evidence type="ECO:0000313" key="1">
    <source>
        <dbReference type="EMBL" id="GAS98824.1"/>
    </source>
</evidence>
<comment type="caution">
    <text evidence="1">The sequence shown here is derived from an EMBL/GenBank/DDBJ whole genome shotgun (WGS) entry which is preliminary data.</text>
</comment>
<dbReference type="Proteomes" id="UP000069443">
    <property type="component" value="Unassembled WGS sequence"/>
</dbReference>
<proteinExistence type="predicted"/>
<dbReference type="AlphaFoldDB" id="A0A117IC16"/>
<keyword evidence="1" id="KW-0969">Cilium</keyword>
<dbReference type="STRING" id="228230.RMCC_5789"/>
<dbReference type="EMBL" id="BCSY01000111">
    <property type="protein sequence ID" value="GAS98824.1"/>
    <property type="molecule type" value="Genomic_DNA"/>
</dbReference>
<reference evidence="2" key="1">
    <citation type="journal article" date="2016" name="Genome Announc.">
        <title>Draft Genome Sequences of Five Rapidly Growing Mycobacterium Species, M. thermoresistibile, M. fortuitum subsp. acetamidolyticum, M. canariasense, M. brisbanense, and M. novocastrense.</title>
        <authorList>
            <person name="Katahira K."/>
            <person name="Ogura Y."/>
            <person name="Gotoh Y."/>
            <person name="Hayashi T."/>
        </authorList>
    </citation>
    <scope>NUCLEOTIDE SEQUENCE [LARGE SCALE GENOMIC DNA]</scope>
    <source>
        <strain evidence="2">JCM15298</strain>
    </source>
</reference>
<protein>
    <submittedName>
        <fullName evidence="1">Flagellar hook-length control protein</fullName>
    </submittedName>
</protein>
<sequence>MTQTPEQLMDAAMDIAAAVTDGTIAPTEIEAATLAKCREAVGVVYGPHDPLWELHRDITRQYLHAGGLTVEELLEWVAVMRSRQPETVVESGPSWIEQALAEGADDEGDDGPMPADEVLARASKAIAALDDE</sequence>
<organism evidence="1 2">
    <name type="scientific">Mycolicibacterium canariasense</name>
    <name type="common">Mycobacterium canariasense</name>
    <dbReference type="NCBI Taxonomy" id="228230"/>
    <lineage>
        <taxon>Bacteria</taxon>
        <taxon>Bacillati</taxon>
        <taxon>Actinomycetota</taxon>
        <taxon>Actinomycetes</taxon>
        <taxon>Mycobacteriales</taxon>
        <taxon>Mycobacteriaceae</taxon>
        <taxon>Mycolicibacterium</taxon>
    </lineage>
</organism>